<accession>A0ABX8UXU3</accession>
<dbReference type="RefSeq" id="WP_219801107.1">
    <property type="nucleotide sequence ID" value="NZ_CP080096.1"/>
</dbReference>
<keyword evidence="13" id="KW-1185">Reference proteome</keyword>
<feature type="domain" description="AprE-like beta-barrel" evidence="11">
    <location>
        <begin position="363"/>
        <end position="450"/>
    </location>
</feature>
<dbReference type="InterPro" id="IPR059040">
    <property type="entry name" value="HH_CyaD-like"/>
</dbReference>
<comment type="subcellular location">
    <subcellularLocation>
        <location evidence="1 9">Cell inner membrane</location>
        <topology evidence="1 9">Single-pass membrane protein</topology>
    </subcellularLocation>
</comment>
<organism evidence="12 13">
    <name type="scientific">Paraburkholderia edwinii</name>
    <dbReference type="NCBI Taxonomy" id="2861782"/>
    <lineage>
        <taxon>Bacteria</taxon>
        <taxon>Pseudomonadati</taxon>
        <taxon>Pseudomonadota</taxon>
        <taxon>Betaproteobacteria</taxon>
        <taxon>Burkholderiales</taxon>
        <taxon>Burkholderiaceae</taxon>
        <taxon>Paraburkholderia</taxon>
    </lineage>
</organism>
<evidence type="ECO:0000256" key="2">
    <source>
        <dbReference type="ARBA" id="ARBA00009477"/>
    </source>
</evidence>
<dbReference type="PANTHER" id="PTHR30386:SF26">
    <property type="entry name" value="TRANSPORT PROTEIN COMB"/>
    <property type="match status" value="1"/>
</dbReference>
<dbReference type="Proteomes" id="UP000826462">
    <property type="component" value="Chromosome 2"/>
</dbReference>
<dbReference type="Pfam" id="PF25988">
    <property type="entry name" value="HH_CyaD"/>
    <property type="match status" value="1"/>
</dbReference>
<feature type="transmembrane region" description="Helical" evidence="9">
    <location>
        <begin position="60"/>
        <end position="81"/>
    </location>
</feature>
<evidence type="ECO:0000313" key="12">
    <source>
        <dbReference type="EMBL" id="QYD71678.1"/>
    </source>
</evidence>
<protein>
    <recommendedName>
        <fullName evidence="9">Membrane fusion protein (MFP) family protein</fullName>
    </recommendedName>
</protein>
<dbReference type="PANTHER" id="PTHR30386">
    <property type="entry name" value="MEMBRANE FUSION SUBUNIT OF EMRAB-TOLC MULTIDRUG EFFLUX PUMP"/>
    <property type="match status" value="1"/>
</dbReference>
<dbReference type="SUPFAM" id="SSF111369">
    <property type="entry name" value="HlyD-like secretion proteins"/>
    <property type="match status" value="1"/>
</dbReference>
<dbReference type="PRINTS" id="PR01490">
    <property type="entry name" value="RTXTOXIND"/>
</dbReference>
<dbReference type="InterPro" id="IPR058982">
    <property type="entry name" value="Beta-barrel_AprE"/>
</dbReference>
<evidence type="ECO:0000256" key="1">
    <source>
        <dbReference type="ARBA" id="ARBA00004377"/>
    </source>
</evidence>
<feature type="domain" description="CyaD-like alpha-helical hairpin" evidence="10">
    <location>
        <begin position="129"/>
        <end position="324"/>
    </location>
</feature>
<evidence type="ECO:0000256" key="5">
    <source>
        <dbReference type="ARBA" id="ARBA00022519"/>
    </source>
</evidence>
<keyword evidence="4 9" id="KW-1003">Cell membrane</keyword>
<comment type="similarity">
    <text evidence="2 9">Belongs to the membrane fusion protein (MFP) (TC 8.A.1) family.</text>
</comment>
<evidence type="ECO:0000256" key="4">
    <source>
        <dbReference type="ARBA" id="ARBA00022475"/>
    </source>
</evidence>
<evidence type="ECO:0000259" key="10">
    <source>
        <dbReference type="Pfam" id="PF25988"/>
    </source>
</evidence>
<evidence type="ECO:0000256" key="6">
    <source>
        <dbReference type="ARBA" id="ARBA00022692"/>
    </source>
</evidence>
<dbReference type="NCBIfam" id="TIGR01843">
    <property type="entry name" value="type_I_hlyD"/>
    <property type="match status" value="1"/>
</dbReference>
<reference evidence="12 13" key="1">
    <citation type="submission" date="2021-07" db="EMBL/GenBank/DDBJ databases">
        <title>Paraburkholderia edwinii protects Aspergillus sp. from phenazines by acting as a toxin sponge.</title>
        <authorList>
            <person name="Dahlstrom K.M."/>
            <person name="Newman D.K."/>
        </authorList>
    </citation>
    <scope>NUCLEOTIDE SEQUENCE [LARGE SCALE GENOMIC DNA]</scope>
    <source>
        <strain evidence="12 13">Pe01</strain>
    </source>
</reference>
<keyword evidence="5 9" id="KW-0997">Cell inner membrane</keyword>
<name>A0ABX8UXU3_9BURK</name>
<gene>
    <name evidence="12" type="ORF">KZJ38_32300</name>
</gene>
<keyword evidence="8 9" id="KW-0472">Membrane</keyword>
<dbReference type="EMBL" id="CP080096">
    <property type="protein sequence ID" value="QYD71678.1"/>
    <property type="molecule type" value="Genomic_DNA"/>
</dbReference>
<keyword evidence="6 9" id="KW-0812">Transmembrane</keyword>
<evidence type="ECO:0000256" key="3">
    <source>
        <dbReference type="ARBA" id="ARBA00022448"/>
    </source>
</evidence>
<dbReference type="Gene3D" id="2.40.30.170">
    <property type="match status" value="1"/>
</dbReference>
<dbReference type="InterPro" id="IPR010129">
    <property type="entry name" value="T1SS_HlyD"/>
</dbReference>
<proteinExistence type="inferred from homology"/>
<evidence type="ECO:0000256" key="9">
    <source>
        <dbReference type="RuleBase" id="RU365093"/>
    </source>
</evidence>
<evidence type="ECO:0000256" key="7">
    <source>
        <dbReference type="ARBA" id="ARBA00022989"/>
    </source>
</evidence>
<sequence>MYSHRLEALFALCSRYATVFRSAWTNRAQLDSPIRLRHELQFLPGHLELVETPVHPAPRWTMRIIVVLVAAIVIIAVFGKLDIVAIAKGKLAPDAHVKVVQPAMTGVVRRIAVRDGQRVIAGQLLMELDTTQAAADADKARKSRIEAALAMARASALLSAQEQGVAPRVALVEGASTDDQQQIQYYANGQYREFQDKYLSSRNEWLKREAELDGTRQEIAKLQSTAPLARQQADNYKGLVAGKYVAANDYLDKERTALEQEHELAAQQAHARELAAGIAEQRADMESIASQFRREQLDAYDKARQQRVQSEDDETKANTRQKLLSLTAPVSGTVQQLNTHTVGGVVTTAQSLMEIVPDDAVEVEANIENKDIGFVEVGQTAIVKIETFPYSQYGYLTGKVISVSNDATQDRKLGLTFPARVRLPSNRFRVDNRWVNLTPGMEVTVEIRTGKRTVAQYFLGPLVRTSSESFRER</sequence>
<dbReference type="InterPro" id="IPR050739">
    <property type="entry name" value="MFP"/>
</dbReference>
<evidence type="ECO:0000313" key="13">
    <source>
        <dbReference type="Proteomes" id="UP000826462"/>
    </source>
</evidence>
<dbReference type="Pfam" id="PF26002">
    <property type="entry name" value="Beta-barrel_AprE"/>
    <property type="match status" value="1"/>
</dbReference>
<evidence type="ECO:0000256" key="8">
    <source>
        <dbReference type="ARBA" id="ARBA00023136"/>
    </source>
</evidence>
<dbReference type="Gene3D" id="2.40.50.100">
    <property type="match status" value="1"/>
</dbReference>
<evidence type="ECO:0000259" key="11">
    <source>
        <dbReference type="Pfam" id="PF26002"/>
    </source>
</evidence>
<keyword evidence="7 9" id="KW-1133">Transmembrane helix</keyword>
<keyword evidence="3 9" id="KW-0813">Transport</keyword>